<gene>
    <name evidence="3" type="ORF">DDY73_05135</name>
</gene>
<dbReference type="Pfam" id="PF00534">
    <property type="entry name" value="Glycos_transf_1"/>
    <property type="match status" value="1"/>
</dbReference>
<dbReference type="Gene3D" id="3.40.50.2000">
    <property type="entry name" value="Glycogen Phosphorylase B"/>
    <property type="match status" value="2"/>
</dbReference>
<dbReference type="AlphaFoldDB" id="A0A354M1I0"/>
<feature type="domain" description="Glycosyltransferase subfamily 4-like N-terminal" evidence="2">
    <location>
        <begin position="13"/>
        <end position="222"/>
    </location>
</feature>
<dbReference type="GO" id="GO:0016757">
    <property type="term" value="F:glycosyltransferase activity"/>
    <property type="evidence" value="ECO:0007669"/>
    <property type="project" value="InterPro"/>
</dbReference>
<dbReference type="InterPro" id="IPR050194">
    <property type="entry name" value="Glycosyltransferase_grp1"/>
</dbReference>
<evidence type="ECO:0000313" key="4">
    <source>
        <dbReference type="Proteomes" id="UP000262954"/>
    </source>
</evidence>
<organism evidence="3 4">
    <name type="scientific">Coprobacter fastidiosus</name>
    <dbReference type="NCBI Taxonomy" id="1099853"/>
    <lineage>
        <taxon>Bacteria</taxon>
        <taxon>Pseudomonadati</taxon>
        <taxon>Bacteroidota</taxon>
        <taxon>Bacteroidia</taxon>
        <taxon>Bacteroidales</taxon>
        <taxon>Barnesiellaceae</taxon>
        <taxon>Coprobacter</taxon>
    </lineage>
</organism>
<proteinExistence type="predicted"/>
<dbReference type="PANTHER" id="PTHR45947:SF3">
    <property type="entry name" value="SULFOQUINOVOSYL TRANSFERASE SQD2"/>
    <property type="match status" value="1"/>
</dbReference>
<keyword evidence="3" id="KW-0808">Transferase</keyword>
<evidence type="ECO:0000259" key="1">
    <source>
        <dbReference type="Pfam" id="PF00534"/>
    </source>
</evidence>
<dbReference type="Pfam" id="PF13439">
    <property type="entry name" value="Glyco_transf_4"/>
    <property type="match status" value="1"/>
</dbReference>
<name>A0A354M1I0_9BACT</name>
<dbReference type="PANTHER" id="PTHR45947">
    <property type="entry name" value="SULFOQUINOVOSYL TRANSFERASE SQD2"/>
    <property type="match status" value="1"/>
</dbReference>
<dbReference type="InterPro" id="IPR028098">
    <property type="entry name" value="Glyco_trans_4-like_N"/>
</dbReference>
<dbReference type="EMBL" id="DNWC01000066">
    <property type="protein sequence ID" value="HBJ08369.1"/>
    <property type="molecule type" value="Genomic_DNA"/>
</dbReference>
<evidence type="ECO:0000259" key="2">
    <source>
        <dbReference type="Pfam" id="PF13439"/>
    </source>
</evidence>
<dbReference type="Proteomes" id="UP000262954">
    <property type="component" value="Unassembled WGS sequence"/>
</dbReference>
<sequence length="422" mass="48858">MKVVLVSTYERKGGAAIACYRLKEALLKEGVDVTLLTAYKTSDDPTVVTPFDTRWKRLKNRFHFYKERFSIFIKNGFSRKNLFAVSIADSGTDISALPVIREADIIHLHWVNQGFLSLQNIHQLIKLGKPMVFTMHDMWYCTSICHHARSCDRFMSICRECPYLQYPGAFDLSYKVWLKKQFLRNPDIVFTSVSRWLAKRAGESVLMETNKIFVIPNVIDTEVFYPRDREKVRMSLGISDNSKVVVFGAAKLNDENKGFKLLKQSLKDSKYCREINLFLFGEIKRDKDFLKDIPCNYRYLGEIGNSEDLARIYSAADVTVMPSHYETFGQTLAESMACGTPVVAFNSSGQTDIIDHLENGYLVTYPFTSDFVEGMDWVLDHTNPEMRKKCIDKIKRCFSRDVIVRQYLDLYHDLFVKDQLRK</sequence>
<protein>
    <submittedName>
        <fullName evidence="3">Glycosyl transferase</fullName>
    </submittedName>
</protein>
<reference evidence="3 4" key="1">
    <citation type="journal article" date="2018" name="Nat. Biotechnol.">
        <title>A standardized bacterial taxonomy based on genome phylogeny substantially revises the tree of life.</title>
        <authorList>
            <person name="Parks D.H."/>
            <person name="Chuvochina M."/>
            <person name="Waite D.W."/>
            <person name="Rinke C."/>
            <person name="Skarshewski A."/>
            <person name="Chaumeil P.A."/>
            <person name="Hugenholtz P."/>
        </authorList>
    </citation>
    <scope>NUCLEOTIDE SEQUENCE [LARGE SCALE GENOMIC DNA]</scope>
    <source>
        <strain evidence="3">UBA11482</strain>
    </source>
</reference>
<accession>A0A354M1I0</accession>
<feature type="domain" description="Glycosyl transferase family 1" evidence="1">
    <location>
        <begin position="229"/>
        <end position="395"/>
    </location>
</feature>
<dbReference type="SUPFAM" id="SSF53756">
    <property type="entry name" value="UDP-Glycosyltransferase/glycogen phosphorylase"/>
    <property type="match status" value="1"/>
</dbReference>
<evidence type="ECO:0000313" key="3">
    <source>
        <dbReference type="EMBL" id="HBJ08369.1"/>
    </source>
</evidence>
<dbReference type="InterPro" id="IPR001296">
    <property type="entry name" value="Glyco_trans_1"/>
</dbReference>
<comment type="caution">
    <text evidence="3">The sequence shown here is derived from an EMBL/GenBank/DDBJ whole genome shotgun (WGS) entry which is preliminary data.</text>
</comment>